<protein>
    <submittedName>
        <fullName evidence="1">Uncharacterized protein</fullName>
    </submittedName>
</protein>
<proteinExistence type="predicted"/>
<gene>
    <name evidence="1" type="ORF">SDC9_126861</name>
</gene>
<accession>A0A645CSD4</accession>
<organism evidence="1">
    <name type="scientific">bioreactor metagenome</name>
    <dbReference type="NCBI Taxonomy" id="1076179"/>
    <lineage>
        <taxon>unclassified sequences</taxon>
        <taxon>metagenomes</taxon>
        <taxon>ecological metagenomes</taxon>
    </lineage>
</organism>
<sequence length="156" mass="17203">MRNISDLFAQLMLRYVANIHAGDKYGSAGYIIKAHEKADDGRLSRAGCADKSGGFSWLCGEVDVAQHIVLTAGISEIDISKLDDGFESGGEVLGDFLVEHGFFTIHHLLHAIRGNDCARNDDKHHGKEHKRHDDLHRILHIGHHAADIHVEGGDRL</sequence>
<name>A0A645CSD4_9ZZZZ</name>
<comment type="caution">
    <text evidence="1">The sequence shown here is derived from an EMBL/GenBank/DDBJ whole genome shotgun (WGS) entry which is preliminary data.</text>
</comment>
<dbReference type="EMBL" id="VSSQ01029617">
    <property type="protein sequence ID" value="MPM79819.1"/>
    <property type="molecule type" value="Genomic_DNA"/>
</dbReference>
<reference evidence="1" key="1">
    <citation type="submission" date="2019-08" db="EMBL/GenBank/DDBJ databases">
        <authorList>
            <person name="Kucharzyk K."/>
            <person name="Murdoch R.W."/>
            <person name="Higgins S."/>
            <person name="Loffler F."/>
        </authorList>
    </citation>
    <scope>NUCLEOTIDE SEQUENCE</scope>
</reference>
<evidence type="ECO:0000313" key="1">
    <source>
        <dbReference type="EMBL" id="MPM79819.1"/>
    </source>
</evidence>
<dbReference type="AlphaFoldDB" id="A0A645CSD4"/>